<sequence>MPTNTDVAALDRPWRRPGAARYALSRLRGFVRTPVEVYEPEPGSVTVRHDVPVTTRDGTVLRVNVHLPAGENPVPVLLCAHPYGKDKVPVRKKRGRGYALPFQYRVLRQPARVRFSSLTTWEAPDPAWWTKQGFAVVNCDLRGAGTSGGVGSPLSDQEGEDVYDLVEWAAAQPWSTGAVGMIGVSYLAISQWKSAALRPPHLRAIVPWEGMTDPYRDLLHPGGIAETGFIKLWSRSLRDTRLKYDLGKENSSRPRYDDWWRSLVPALDRIEVPALICGSFSDNNLHTRGSVRGFEQIGSAERHLYTHRGGKWAAFYSDDALRTQLAFLVRHLRGGTAQELPRVRLEVRESRDRVVAVRDEAQWPLPSTRWTPLYLHDAGLRAAPPDAAGSISFDTRRAAARFGWTLPEDTELTGPMALRLYLSADTDDVDLFVGVEKWDGARYVPFEGSYGFGRDRVTTGWLRASMRALDESRSRPFEPVPTYTDPRPLRPGEVVPVDIPLGPSSTLFRAGEQLRLVVAGRWLWPRNPLTGQFPAAYERRSRGTATLHWGPDRQARLLVPVVGDAPR</sequence>
<dbReference type="PANTHER" id="PTHR43056:SF10">
    <property type="entry name" value="COCE_NOND FAMILY, PUTATIVE (AFU_ORTHOLOGUE AFUA_7G00600)-RELATED"/>
    <property type="match status" value="1"/>
</dbReference>
<protein>
    <submittedName>
        <fullName evidence="3">Hydrolase, CocE/NonD family protein</fullName>
    </submittedName>
</protein>
<organism evidence="3 4">
    <name type="scientific">Mycolicibacterium smegmatis (strain MKD8)</name>
    <name type="common">Mycobacterium smegmatis</name>
    <dbReference type="NCBI Taxonomy" id="1214915"/>
    <lineage>
        <taxon>Bacteria</taxon>
        <taxon>Bacillati</taxon>
        <taxon>Actinomycetota</taxon>
        <taxon>Actinomycetes</taxon>
        <taxon>Mycobacteriales</taxon>
        <taxon>Mycobacteriaceae</taxon>
        <taxon>Mycolicibacterium</taxon>
    </lineage>
</organism>
<evidence type="ECO:0000259" key="2">
    <source>
        <dbReference type="SMART" id="SM00939"/>
    </source>
</evidence>
<dbReference type="Proteomes" id="UP000011200">
    <property type="component" value="Chromosome"/>
</dbReference>
<dbReference type="InterPro" id="IPR013736">
    <property type="entry name" value="Xaa-Pro_dipept_C"/>
</dbReference>
<dbReference type="Pfam" id="PF08530">
    <property type="entry name" value="PepX_C"/>
    <property type="match status" value="1"/>
</dbReference>
<reference evidence="3 4" key="1">
    <citation type="journal article" date="2013" name="Genome Announc.">
        <title>Draft genome sequence of MKD8, a conjugal recipient Mycobacterium smegmatis strain.</title>
        <authorList>
            <person name="Gray T.A."/>
            <person name="Palumbo M.J."/>
            <person name="Derbyshire K.M."/>
        </authorList>
    </citation>
    <scope>NUCLEOTIDE SEQUENCE [LARGE SCALE GENOMIC DNA]</scope>
    <source>
        <strain evidence="3 4">MKD8</strain>
    </source>
</reference>
<reference evidence="4" key="2">
    <citation type="submission" date="2018-03" db="EMBL/GenBank/DDBJ databases">
        <authorList>
            <person name="Derbyshire K."/>
            <person name="Gray T.A."/>
            <person name="Champion M."/>
        </authorList>
    </citation>
    <scope>NUCLEOTIDE SEQUENCE [LARGE SCALE GENOMIC DNA]</scope>
    <source>
        <strain evidence="4">MKD8</strain>
    </source>
</reference>
<dbReference type="Gene3D" id="3.40.50.1820">
    <property type="entry name" value="alpha/beta hydrolase"/>
    <property type="match status" value="1"/>
</dbReference>
<dbReference type="NCBIfam" id="TIGR00976">
    <property type="entry name" value="CocE_NonD"/>
    <property type="match status" value="2"/>
</dbReference>
<proteinExistence type="predicted"/>
<name>A0A2U9PWI7_MYCSE</name>
<dbReference type="EMBL" id="CP027541">
    <property type="protein sequence ID" value="AWT56123.1"/>
    <property type="molecule type" value="Genomic_DNA"/>
</dbReference>
<dbReference type="Gene3D" id="2.60.120.260">
    <property type="entry name" value="Galactose-binding domain-like"/>
    <property type="match status" value="1"/>
</dbReference>
<dbReference type="SMART" id="SM00939">
    <property type="entry name" value="PepX_C"/>
    <property type="match status" value="1"/>
</dbReference>
<gene>
    <name evidence="3" type="ORF">D806_051730</name>
</gene>
<dbReference type="Pfam" id="PF02129">
    <property type="entry name" value="Peptidase_S15"/>
    <property type="match status" value="1"/>
</dbReference>
<dbReference type="InterPro" id="IPR000383">
    <property type="entry name" value="Xaa-Pro-like_dom"/>
</dbReference>
<dbReference type="SUPFAM" id="SSF49785">
    <property type="entry name" value="Galactose-binding domain-like"/>
    <property type="match status" value="1"/>
</dbReference>
<dbReference type="Gene3D" id="1.10.3020.20">
    <property type="match status" value="1"/>
</dbReference>
<evidence type="ECO:0000313" key="4">
    <source>
        <dbReference type="Proteomes" id="UP000011200"/>
    </source>
</evidence>
<dbReference type="SUPFAM" id="SSF53474">
    <property type="entry name" value="alpha/beta-Hydrolases"/>
    <property type="match status" value="1"/>
</dbReference>
<dbReference type="InterPro" id="IPR005674">
    <property type="entry name" value="CocE/Ser_esterase"/>
</dbReference>
<dbReference type="InterPro" id="IPR029058">
    <property type="entry name" value="AB_hydrolase_fold"/>
</dbReference>
<accession>A0A2U9PWI7</accession>
<dbReference type="InterPro" id="IPR008979">
    <property type="entry name" value="Galactose-bd-like_sf"/>
</dbReference>
<dbReference type="InterPro" id="IPR050585">
    <property type="entry name" value="Xaa-Pro_dipeptidyl-ppase/CocE"/>
</dbReference>
<keyword evidence="1 3" id="KW-0378">Hydrolase</keyword>
<dbReference type="GO" id="GO:0008239">
    <property type="term" value="F:dipeptidyl-peptidase activity"/>
    <property type="evidence" value="ECO:0007669"/>
    <property type="project" value="InterPro"/>
</dbReference>
<dbReference type="AlphaFoldDB" id="A0A2U9PWI7"/>
<dbReference type="PANTHER" id="PTHR43056">
    <property type="entry name" value="PEPTIDASE S9 PROLYL OLIGOPEPTIDASE"/>
    <property type="match status" value="1"/>
</dbReference>
<evidence type="ECO:0000256" key="1">
    <source>
        <dbReference type="ARBA" id="ARBA00022801"/>
    </source>
</evidence>
<feature type="domain" description="Xaa-Pro dipeptidyl-peptidase C-terminal" evidence="2">
    <location>
        <begin position="325"/>
        <end position="558"/>
    </location>
</feature>
<evidence type="ECO:0000313" key="3">
    <source>
        <dbReference type="EMBL" id="AWT56123.1"/>
    </source>
</evidence>
<dbReference type="RefSeq" id="WP_036453681.1">
    <property type="nucleotide sequence ID" value="NZ_CP027541.1"/>
</dbReference>